<organism evidence="1 2">
    <name type="scientific">Rhodococcus qingshengii JCM 15477</name>
    <dbReference type="NCBI Taxonomy" id="1303681"/>
    <lineage>
        <taxon>Bacteria</taxon>
        <taxon>Bacillati</taxon>
        <taxon>Actinomycetota</taxon>
        <taxon>Actinomycetes</taxon>
        <taxon>Mycobacteriales</taxon>
        <taxon>Nocardiaceae</taxon>
        <taxon>Rhodococcus</taxon>
        <taxon>Rhodococcus erythropolis group</taxon>
    </lineage>
</organism>
<accession>A0AB38RDE6</accession>
<dbReference type="RefSeq" id="WP_007731752.1">
    <property type="nucleotide sequence ID" value="NZ_CP096563.1"/>
</dbReference>
<protein>
    <submittedName>
        <fullName evidence="1">Uncharacterized protein</fullName>
    </submittedName>
</protein>
<dbReference type="EMBL" id="CP096563">
    <property type="protein sequence ID" value="UPU43382.1"/>
    <property type="molecule type" value="Genomic_DNA"/>
</dbReference>
<evidence type="ECO:0000313" key="1">
    <source>
        <dbReference type="EMBL" id="UPU43382.1"/>
    </source>
</evidence>
<keyword evidence="2" id="KW-1185">Reference proteome</keyword>
<dbReference type="AlphaFoldDB" id="A0AB38RDE6"/>
<reference evidence="2" key="1">
    <citation type="journal article" date="2022" name="Environ. Microbiol.">
        <title>Functional analysis, diversity, and distribution of carbendazim hydrolases MheI and CbmA, responsible for the initial step in carbendazim degradation.</title>
        <authorList>
            <person name="Zhang M."/>
            <person name="Bai X."/>
            <person name="Li Q."/>
            <person name="Zhang L."/>
            <person name="Zhu Q."/>
            <person name="Gao S."/>
            <person name="Ke Z."/>
            <person name="Jiang M."/>
            <person name="Hu J."/>
            <person name="Qiu J."/>
            <person name="Hong Q."/>
        </authorList>
    </citation>
    <scope>NUCLEOTIDE SEQUENCE [LARGE SCALE GENOMIC DNA]</scope>
    <source>
        <strain evidence="2">djl-6</strain>
    </source>
</reference>
<sequence length="146" mass="15743">MTENCWLKTLDGTVVRPSLAVRFDVQPDFYDLGRRGSLIVLRVHVNGPRSRDNAATTEALHLLELPSEFAGGPGFTEFDAEADARNAAKIAQLTALIEPLTNAIATNAGNRGLTTIGVSLDGGVEIRRRNEWTGAEVVKEAEVNNA</sequence>
<proteinExistence type="predicted"/>
<gene>
    <name evidence="1" type="ORF">M0639_01340</name>
</gene>
<evidence type="ECO:0000313" key="2">
    <source>
        <dbReference type="Proteomes" id="UP000831484"/>
    </source>
</evidence>
<name>A0AB38RDE6_RHOSG</name>
<dbReference type="Proteomes" id="UP000831484">
    <property type="component" value="Chromosome"/>
</dbReference>